<dbReference type="InterPro" id="IPR005111">
    <property type="entry name" value="MoeA_C_domain_IV"/>
</dbReference>
<comment type="similarity">
    <text evidence="4 11">Belongs to the MoeA family.</text>
</comment>
<dbReference type="InterPro" id="IPR008284">
    <property type="entry name" value="MoCF_biosynth_CS"/>
</dbReference>
<dbReference type="PANTHER" id="PTHR10192:SF5">
    <property type="entry name" value="GEPHYRIN"/>
    <property type="match status" value="1"/>
</dbReference>
<feature type="domain" description="MoaB/Mog" evidence="12">
    <location>
        <begin position="176"/>
        <end position="315"/>
    </location>
</feature>
<dbReference type="Gene3D" id="2.170.190.11">
    <property type="entry name" value="Molybdopterin biosynthesis moea protein, domain 3"/>
    <property type="match status" value="1"/>
</dbReference>
<dbReference type="Proteomes" id="UP000078389">
    <property type="component" value="Unassembled WGS sequence"/>
</dbReference>
<dbReference type="Pfam" id="PF00994">
    <property type="entry name" value="MoCF_biosynth"/>
    <property type="match status" value="1"/>
</dbReference>
<evidence type="ECO:0000256" key="4">
    <source>
        <dbReference type="ARBA" id="ARBA00010763"/>
    </source>
</evidence>
<dbReference type="InterPro" id="IPR036688">
    <property type="entry name" value="MoeA_C_domain_IV_sf"/>
</dbReference>
<dbReference type="InterPro" id="IPR036135">
    <property type="entry name" value="MoeA_linker/N_sf"/>
</dbReference>
<evidence type="ECO:0000256" key="9">
    <source>
        <dbReference type="ARBA" id="ARBA00023150"/>
    </source>
</evidence>
<dbReference type="GO" id="GO:0061599">
    <property type="term" value="F:molybdopterin molybdotransferase activity"/>
    <property type="evidence" value="ECO:0007669"/>
    <property type="project" value="UniProtKB-UniRule"/>
</dbReference>
<dbReference type="EC" id="2.10.1.1" evidence="11"/>
<protein>
    <recommendedName>
        <fullName evidence="11">Molybdopterin molybdenumtransferase</fullName>
        <ecNumber evidence="11">2.10.1.1</ecNumber>
    </recommendedName>
</protein>
<comment type="cofactor">
    <cofactor evidence="1 11">
        <name>Mg(2+)</name>
        <dbReference type="ChEBI" id="CHEBI:18420"/>
    </cofactor>
</comment>
<dbReference type="GO" id="GO:0006777">
    <property type="term" value="P:Mo-molybdopterin cofactor biosynthetic process"/>
    <property type="evidence" value="ECO:0007669"/>
    <property type="project" value="UniProtKB-UniRule"/>
</dbReference>
<dbReference type="Gene3D" id="2.40.340.10">
    <property type="entry name" value="MoeA, C-terminal, domain IV"/>
    <property type="match status" value="1"/>
</dbReference>
<evidence type="ECO:0000259" key="12">
    <source>
        <dbReference type="SMART" id="SM00852"/>
    </source>
</evidence>
<dbReference type="FunFam" id="3.40.980.10:FF:000004">
    <property type="entry name" value="Molybdopterin molybdenumtransferase"/>
    <property type="match status" value="1"/>
</dbReference>
<keyword evidence="5 11" id="KW-0500">Molybdenum</keyword>
<comment type="catalytic activity">
    <reaction evidence="10">
        <text>adenylyl-molybdopterin + molybdate = Mo-molybdopterin + AMP + H(+)</text>
        <dbReference type="Rhea" id="RHEA:35047"/>
        <dbReference type="ChEBI" id="CHEBI:15378"/>
        <dbReference type="ChEBI" id="CHEBI:36264"/>
        <dbReference type="ChEBI" id="CHEBI:62727"/>
        <dbReference type="ChEBI" id="CHEBI:71302"/>
        <dbReference type="ChEBI" id="CHEBI:456215"/>
        <dbReference type="EC" id="2.10.1.1"/>
    </reaction>
</comment>
<dbReference type="InterPro" id="IPR001453">
    <property type="entry name" value="MoaB/Mog_dom"/>
</dbReference>
<evidence type="ECO:0000313" key="13">
    <source>
        <dbReference type="EMBL" id="OAM75723.1"/>
    </source>
</evidence>
<comment type="pathway">
    <text evidence="3 11">Cofactor biosynthesis; molybdopterin biosynthesis.</text>
</comment>
<dbReference type="SMART" id="SM00852">
    <property type="entry name" value="MoCF_biosynth"/>
    <property type="match status" value="1"/>
</dbReference>
<evidence type="ECO:0000256" key="6">
    <source>
        <dbReference type="ARBA" id="ARBA00022679"/>
    </source>
</evidence>
<evidence type="ECO:0000256" key="10">
    <source>
        <dbReference type="ARBA" id="ARBA00047317"/>
    </source>
</evidence>
<evidence type="ECO:0000256" key="1">
    <source>
        <dbReference type="ARBA" id="ARBA00001946"/>
    </source>
</evidence>
<comment type="caution">
    <text evidence="13">The sequence shown here is derived from an EMBL/GenBank/DDBJ whole genome shotgun (WGS) entry which is preliminary data.</text>
</comment>
<dbReference type="InterPro" id="IPR036425">
    <property type="entry name" value="MoaB/Mog-like_dom_sf"/>
</dbReference>
<evidence type="ECO:0000256" key="5">
    <source>
        <dbReference type="ARBA" id="ARBA00022505"/>
    </source>
</evidence>
<evidence type="ECO:0000256" key="2">
    <source>
        <dbReference type="ARBA" id="ARBA00002901"/>
    </source>
</evidence>
<evidence type="ECO:0000256" key="3">
    <source>
        <dbReference type="ARBA" id="ARBA00005046"/>
    </source>
</evidence>
<proteinExistence type="inferred from homology"/>
<dbReference type="InterPro" id="IPR038987">
    <property type="entry name" value="MoeA-like"/>
</dbReference>
<dbReference type="SUPFAM" id="SSF63882">
    <property type="entry name" value="MoeA N-terminal region -like"/>
    <property type="match status" value="1"/>
</dbReference>
<keyword evidence="9 11" id="KW-0501">Molybdenum cofactor biosynthesis</keyword>
<sequence>MSLLPVEQALAAILARVPPVGTERVALSAAAGRVLAAPLVATHDQPPFHASAMDGYALRAADVSEGTALKIIGMSQAGSGFAGALGPGEAVRIFTGAPLPPGADTVIMQEQAVREGDMVRFTAPARLGHSVRPKGNDFAKGDVLIEAGARLTPMQISVAAAANQAELAVARRPRIGLLATGDELVLPGSALGPDQIVASNSFGLAALLAPYADDIEDHGIVGDEDALLRARLDQAFAAAPDILVTTGGASVGEHDLVQDALKDLGVSLDFWRINMRPGKPLMFGTRGQTLVFGLPGNPVSAMVTAIMFIKPALRAWLGHPEPDHWRLPLAAPTPPNSARRHYMRARLVHTPDGPQVLPISQTDSGHTSSLAHADLLIVQPENDPGQSAGTNVEVLPIDAF</sequence>
<dbReference type="Gene3D" id="3.40.980.10">
    <property type="entry name" value="MoaB/Mog-like domain"/>
    <property type="match status" value="1"/>
</dbReference>
<dbReference type="SUPFAM" id="SSF63867">
    <property type="entry name" value="MoeA C-terminal domain-like"/>
    <property type="match status" value="1"/>
</dbReference>
<dbReference type="RefSeq" id="WP_067458273.1">
    <property type="nucleotide sequence ID" value="NZ_LVVY01000106.1"/>
</dbReference>
<comment type="function">
    <text evidence="2 11">Catalyzes the insertion of molybdate into adenylated molybdopterin with the concomitant release of AMP.</text>
</comment>
<evidence type="ECO:0000256" key="11">
    <source>
        <dbReference type="RuleBase" id="RU365090"/>
    </source>
</evidence>
<dbReference type="InterPro" id="IPR005110">
    <property type="entry name" value="MoeA_linker/N"/>
</dbReference>
<keyword evidence="8 11" id="KW-0460">Magnesium</keyword>
<organism evidence="13 14">
    <name type="scientific">Devosia elaeis</name>
    <dbReference type="NCBI Taxonomy" id="1770058"/>
    <lineage>
        <taxon>Bacteria</taxon>
        <taxon>Pseudomonadati</taxon>
        <taxon>Pseudomonadota</taxon>
        <taxon>Alphaproteobacteria</taxon>
        <taxon>Hyphomicrobiales</taxon>
        <taxon>Devosiaceae</taxon>
        <taxon>Devosia</taxon>
    </lineage>
</organism>
<evidence type="ECO:0000313" key="14">
    <source>
        <dbReference type="Proteomes" id="UP000078389"/>
    </source>
</evidence>
<dbReference type="Pfam" id="PF03453">
    <property type="entry name" value="MoeA_N"/>
    <property type="match status" value="1"/>
</dbReference>
<name>A0A178HSB1_9HYPH</name>
<accession>A0A178HSB1</accession>
<dbReference type="FunFam" id="2.170.190.11:FF:000001">
    <property type="entry name" value="Molybdopterin molybdenumtransferase"/>
    <property type="match status" value="1"/>
</dbReference>
<reference evidence="13 14" key="1">
    <citation type="submission" date="2016-03" db="EMBL/GenBank/DDBJ databases">
        <title>Genome sequencing of Devosia sp. S37.</title>
        <authorList>
            <person name="Mohd Nor M."/>
        </authorList>
    </citation>
    <scope>NUCLEOTIDE SEQUENCE [LARGE SCALE GENOMIC DNA]</scope>
    <source>
        <strain evidence="13 14">S37</strain>
    </source>
</reference>
<keyword evidence="7 11" id="KW-0479">Metal-binding</keyword>
<dbReference type="SUPFAM" id="SSF53218">
    <property type="entry name" value="Molybdenum cofactor biosynthesis proteins"/>
    <property type="match status" value="1"/>
</dbReference>
<dbReference type="Gene3D" id="3.90.105.10">
    <property type="entry name" value="Molybdopterin biosynthesis moea protein, domain 2"/>
    <property type="match status" value="1"/>
</dbReference>
<dbReference type="PANTHER" id="PTHR10192">
    <property type="entry name" value="MOLYBDOPTERIN BIOSYNTHESIS PROTEIN"/>
    <property type="match status" value="1"/>
</dbReference>
<dbReference type="AlphaFoldDB" id="A0A178HSB1"/>
<dbReference type="Pfam" id="PF03454">
    <property type="entry name" value="MoeA_C"/>
    <property type="match status" value="1"/>
</dbReference>
<evidence type="ECO:0000256" key="8">
    <source>
        <dbReference type="ARBA" id="ARBA00022842"/>
    </source>
</evidence>
<evidence type="ECO:0000256" key="7">
    <source>
        <dbReference type="ARBA" id="ARBA00022723"/>
    </source>
</evidence>
<dbReference type="OrthoDB" id="9804758at2"/>
<dbReference type="NCBIfam" id="NF045515">
    <property type="entry name" value="Glp_gephyrin"/>
    <property type="match status" value="1"/>
</dbReference>
<keyword evidence="6 11" id="KW-0808">Transferase</keyword>
<keyword evidence="14" id="KW-1185">Reference proteome</keyword>
<gene>
    <name evidence="13" type="ORF">A3840_14520</name>
</gene>
<dbReference type="UniPathway" id="UPA00344"/>
<dbReference type="PROSITE" id="PS01079">
    <property type="entry name" value="MOCF_BIOSYNTHESIS_2"/>
    <property type="match status" value="1"/>
</dbReference>
<dbReference type="CDD" id="cd00887">
    <property type="entry name" value="MoeA"/>
    <property type="match status" value="1"/>
</dbReference>
<dbReference type="EMBL" id="LVVY01000106">
    <property type="protein sequence ID" value="OAM75723.1"/>
    <property type="molecule type" value="Genomic_DNA"/>
</dbReference>
<dbReference type="GO" id="GO:0046872">
    <property type="term" value="F:metal ion binding"/>
    <property type="evidence" value="ECO:0007669"/>
    <property type="project" value="UniProtKB-UniRule"/>
</dbReference>
<dbReference type="GO" id="GO:0005829">
    <property type="term" value="C:cytosol"/>
    <property type="evidence" value="ECO:0007669"/>
    <property type="project" value="TreeGrafter"/>
</dbReference>
<dbReference type="STRING" id="1770058.A3840_14520"/>